<organism evidence="1 2">
    <name type="scientific">Brachionus plicatilis</name>
    <name type="common">Marine rotifer</name>
    <name type="synonym">Brachionus muelleri</name>
    <dbReference type="NCBI Taxonomy" id="10195"/>
    <lineage>
        <taxon>Eukaryota</taxon>
        <taxon>Metazoa</taxon>
        <taxon>Spiralia</taxon>
        <taxon>Gnathifera</taxon>
        <taxon>Rotifera</taxon>
        <taxon>Eurotatoria</taxon>
        <taxon>Monogononta</taxon>
        <taxon>Pseudotrocha</taxon>
        <taxon>Ploima</taxon>
        <taxon>Brachionidae</taxon>
        <taxon>Brachionus</taxon>
    </lineage>
</organism>
<dbReference type="EMBL" id="REGN01009824">
    <property type="protein sequence ID" value="RNA00318.1"/>
    <property type="molecule type" value="Genomic_DNA"/>
</dbReference>
<accession>A0A3M7PNU2</accession>
<name>A0A3M7PNU2_BRAPC</name>
<protein>
    <submittedName>
        <fullName evidence="1">Uncharacterized protein</fullName>
    </submittedName>
</protein>
<proteinExistence type="predicted"/>
<dbReference type="AlphaFoldDB" id="A0A3M7PNU2"/>
<keyword evidence="2" id="KW-1185">Reference proteome</keyword>
<dbReference type="Proteomes" id="UP000276133">
    <property type="component" value="Unassembled WGS sequence"/>
</dbReference>
<sequence length="110" mass="13432">MSNPERDKIYLKHLAKKKYVQILKFPLKSIKIFRPFKGHLEVDDQFKISFQFKKHLFNQSMLWKKNLNKLNFRKLSDFWQLYFRLHLDQKLLECSLSVHDCLVVGRLIHN</sequence>
<evidence type="ECO:0000313" key="1">
    <source>
        <dbReference type="EMBL" id="RNA00318.1"/>
    </source>
</evidence>
<evidence type="ECO:0000313" key="2">
    <source>
        <dbReference type="Proteomes" id="UP000276133"/>
    </source>
</evidence>
<gene>
    <name evidence="1" type="ORF">BpHYR1_040246</name>
</gene>
<comment type="caution">
    <text evidence="1">The sequence shown here is derived from an EMBL/GenBank/DDBJ whole genome shotgun (WGS) entry which is preliminary data.</text>
</comment>
<reference evidence="1 2" key="1">
    <citation type="journal article" date="2018" name="Sci. Rep.">
        <title>Genomic signatures of local adaptation to the degree of environmental predictability in rotifers.</title>
        <authorList>
            <person name="Franch-Gras L."/>
            <person name="Hahn C."/>
            <person name="Garcia-Roger E.M."/>
            <person name="Carmona M.J."/>
            <person name="Serra M."/>
            <person name="Gomez A."/>
        </authorList>
    </citation>
    <scope>NUCLEOTIDE SEQUENCE [LARGE SCALE GENOMIC DNA]</scope>
    <source>
        <strain evidence="1">HYR1</strain>
    </source>
</reference>